<accession>A0A8T2PSN0</accession>
<name>A0A8T2PSN0_9TELE</name>
<dbReference type="Proteomes" id="UP000824540">
    <property type="component" value="Unassembled WGS sequence"/>
</dbReference>
<keyword evidence="2" id="KW-1185">Reference proteome</keyword>
<proteinExistence type="predicted"/>
<organism evidence="1 2">
    <name type="scientific">Albula glossodonta</name>
    <name type="common">roundjaw bonefish</name>
    <dbReference type="NCBI Taxonomy" id="121402"/>
    <lineage>
        <taxon>Eukaryota</taxon>
        <taxon>Metazoa</taxon>
        <taxon>Chordata</taxon>
        <taxon>Craniata</taxon>
        <taxon>Vertebrata</taxon>
        <taxon>Euteleostomi</taxon>
        <taxon>Actinopterygii</taxon>
        <taxon>Neopterygii</taxon>
        <taxon>Teleostei</taxon>
        <taxon>Albuliformes</taxon>
        <taxon>Albulidae</taxon>
        <taxon>Albula</taxon>
    </lineage>
</organism>
<dbReference type="EMBL" id="JAFBMS010000002">
    <property type="protein sequence ID" value="KAG9354422.1"/>
    <property type="molecule type" value="Genomic_DNA"/>
</dbReference>
<dbReference type="OrthoDB" id="6755972at2759"/>
<gene>
    <name evidence="1" type="ORF">JZ751_001131</name>
</gene>
<reference evidence="1" key="1">
    <citation type="thesis" date="2021" institute="BYU ScholarsArchive" country="Provo, UT, USA">
        <title>Applications of and Algorithms for Genome Assembly and Genomic Analyses with an Emphasis on Marine Teleosts.</title>
        <authorList>
            <person name="Pickett B.D."/>
        </authorList>
    </citation>
    <scope>NUCLEOTIDE SEQUENCE</scope>
    <source>
        <strain evidence="1">HI-2016</strain>
    </source>
</reference>
<sequence length="168" mass="19410">MLAVLDPRNGDPRRRNLYLHHLFKEKSSKDDQVFNGKWMQLPSLEDEIKKVEKQLHDWVIAWDGESVDLTKSTLLAGEFVRRSSVEPHSLPEDLSSSVEELFDMAKSKTPLKAPDLIKDEELQHSYIAEAFKKFIVSKGLKEPEVLHLLFSNEEKENRRNPRKTDTAG</sequence>
<protein>
    <submittedName>
        <fullName evidence="1">Uncharacterized protein</fullName>
    </submittedName>
</protein>
<evidence type="ECO:0000313" key="1">
    <source>
        <dbReference type="EMBL" id="KAG9354422.1"/>
    </source>
</evidence>
<comment type="caution">
    <text evidence="1">The sequence shown here is derived from an EMBL/GenBank/DDBJ whole genome shotgun (WGS) entry which is preliminary data.</text>
</comment>
<dbReference type="AlphaFoldDB" id="A0A8T2PSN0"/>
<evidence type="ECO:0000313" key="2">
    <source>
        <dbReference type="Proteomes" id="UP000824540"/>
    </source>
</evidence>